<dbReference type="InterPro" id="IPR004839">
    <property type="entry name" value="Aminotransferase_I/II_large"/>
</dbReference>
<organism evidence="7 8">
    <name type="scientific">Cupriavidus pauculus</name>
    <dbReference type="NCBI Taxonomy" id="82633"/>
    <lineage>
        <taxon>Bacteria</taxon>
        <taxon>Pseudomonadati</taxon>
        <taxon>Pseudomonadota</taxon>
        <taxon>Betaproteobacteria</taxon>
        <taxon>Burkholderiales</taxon>
        <taxon>Burkholderiaceae</taxon>
        <taxon>Cupriavidus</taxon>
    </lineage>
</organism>
<dbReference type="InterPro" id="IPR015424">
    <property type="entry name" value="PyrdxlP-dep_Trfase"/>
</dbReference>
<keyword evidence="5" id="KW-0804">Transcription</keyword>
<dbReference type="Gene3D" id="1.10.10.10">
    <property type="entry name" value="Winged helix-like DNA-binding domain superfamily/Winged helix DNA-binding domain"/>
    <property type="match status" value="1"/>
</dbReference>
<dbReference type="SUPFAM" id="SSF53383">
    <property type="entry name" value="PLP-dependent transferases"/>
    <property type="match status" value="1"/>
</dbReference>
<evidence type="ECO:0000259" key="6">
    <source>
        <dbReference type="PROSITE" id="PS50949"/>
    </source>
</evidence>
<dbReference type="EMBL" id="CP044067">
    <property type="protein sequence ID" value="QET06381.1"/>
    <property type="molecule type" value="Genomic_DNA"/>
</dbReference>
<keyword evidence="4" id="KW-0238">DNA-binding</keyword>
<protein>
    <submittedName>
        <fullName evidence="7">PLP-dependent aminotransferase family protein</fullName>
    </submittedName>
</protein>
<evidence type="ECO:0000256" key="3">
    <source>
        <dbReference type="ARBA" id="ARBA00023015"/>
    </source>
</evidence>
<dbReference type="SMART" id="SM00345">
    <property type="entry name" value="HTH_GNTR"/>
    <property type="match status" value="1"/>
</dbReference>
<proteinExistence type="inferred from homology"/>
<sequence>MTSMLDTTAWCSELDRTSTTPLYQQLCDSIRTSILAGRIEPGVRLPSTRDLADELNVSRNTVVVAYEQLHAEGFLSALVGHGTVVSRRLSNRIQSPPPTGQGPASARLSARAGSMLQLAGRAASSAAAAARVDTPFRVGVPALEEFPMHTWSRIVSRRAHRLGTDSLDHKGAAGYPPLRRAIASYLGVSRGIVCDPDDVLIVAGAQGGMSLAAQVLLDPGDVAWVEDPGYRNALGALLGAGVHPRAVPIDHEGLDVAAGLRLAPDARLACVTPSHQFPLGITMSLSRRLDLLAWARGAGAWIIEDDYDSEFHYAGHTLRALRGLDTGAAQVVYVGSFSKIMFPGLRLGYLVVPGAHAAAFRAALRFTQLQVPLLEQAATADFILEGHLARHIGRMRTIYAARQTALVAALRRRGVVTADFVAPEGGMHLVLPLPQGSDDAGIAAQAAQLGLGVQALSQHAHAPGGRKGLMIGFANTTLEQIEPGVARLAALLANAARCDAPTGSIATV</sequence>
<keyword evidence="7" id="KW-0808">Transferase</keyword>
<evidence type="ECO:0000256" key="4">
    <source>
        <dbReference type="ARBA" id="ARBA00023125"/>
    </source>
</evidence>
<dbReference type="GO" id="GO:0008483">
    <property type="term" value="F:transaminase activity"/>
    <property type="evidence" value="ECO:0007669"/>
    <property type="project" value="UniProtKB-KW"/>
</dbReference>
<dbReference type="GO" id="GO:0003677">
    <property type="term" value="F:DNA binding"/>
    <property type="evidence" value="ECO:0007669"/>
    <property type="project" value="UniProtKB-KW"/>
</dbReference>
<dbReference type="InterPro" id="IPR036390">
    <property type="entry name" value="WH_DNA-bd_sf"/>
</dbReference>
<dbReference type="CDD" id="cd00609">
    <property type="entry name" value="AAT_like"/>
    <property type="match status" value="1"/>
</dbReference>
<dbReference type="Proteomes" id="UP000322822">
    <property type="component" value="Chromosome 2"/>
</dbReference>
<dbReference type="PROSITE" id="PS50949">
    <property type="entry name" value="HTH_GNTR"/>
    <property type="match status" value="1"/>
</dbReference>
<dbReference type="OrthoDB" id="9804020at2"/>
<name>A0A5P2HDU7_9BURK</name>
<keyword evidence="2" id="KW-0663">Pyridoxal phosphate</keyword>
<evidence type="ECO:0000256" key="2">
    <source>
        <dbReference type="ARBA" id="ARBA00022898"/>
    </source>
</evidence>
<dbReference type="PANTHER" id="PTHR46577">
    <property type="entry name" value="HTH-TYPE TRANSCRIPTIONAL REGULATORY PROTEIN GABR"/>
    <property type="match status" value="1"/>
</dbReference>
<evidence type="ECO:0000256" key="5">
    <source>
        <dbReference type="ARBA" id="ARBA00023163"/>
    </source>
</evidence>
<dbReference type="CDD" id="cd07377">
    <property type="entry name" value="WHTH_GntR"/>
    <property type="match status" value="1"/>
</dbReference>
<dbReference type="PRINTS" id="PR00035">
    <property type="entry name" value="HTHGNTR"/>
</dbReference>
<evidence type="ECO:0000313" key="7">
    <source>
        <dbReference type="EMBL" id="QET06381.1"/>
    </source>
</evidence>
<accession>A0A5P2HDU7</accession>
<dbReference type="RefSeq" id="WP_150377099.1">
    <property type="nucleotide sequence ID" value="NZ_CP044067.1"/>
</dbReference>
<reference evidence="7 8" key="1">
    <citation type="submission" date="2019-09" db="EMBL/GenBank/DDBJ databases">
        <title>FDA dAtabase for Regulatory Grade micrObial Sequences (FDA-ARGOS): Supporting development and validation of Infectious Disease Dx tests.</title>
        <authorList>
            <person name="Sciortino C."/>
            <person name="Tallon L."/>
            <person name="Sadzewicz L."/>
            <person name="Vavikolanu K."/>
            <person name="Mehta A."/>
            <person name="Aluvathingal J."/>
            <person name="Nadendla S."/>
            <person name="Nandy P."/>
            <person name="Geyer C."/>
            <person name="Yan Y."/>
            <person name="Sichtig H."/>
        </authorList>
    </citation>
    <scope>NUCLEOTIDE SEQUENCE [LARGE SCALE GENOMIC DNA]</scope>
    <source>
        <strain evidence="7 8">FDAARGOS_664</strain>
    </source>
</reference>
<dbReference type="SUPFAM" id="SSF46785">
    <property type="entry name" value="Winged helix' DNA-binding domain"/>
    <property type="match status" value="1"/>
</dbReference>
<feature type="domain" description="HTH gntR-type" evidence="6">
    <location>
        <begin position="20"/>
        <end position="88"/>
    </location>
</feature>
<evidence type="ECO:0000313" key="8">
    <source>
        <dbReference type="Proteomes" id="UP000322822"/>
    </source>
</evidence>
<evidence type="ECO:0000256" key="1">
    <source>
        <dbReference type="ARBA" id="ARBA00005384"/>
    </source>
</evidence>
<dbReference type="InterPro" id="IPR051446">
    <property type="entry name" value="HTH_trans_reg/aminotransferase"/>
</dbReference>
<dbReference type="PANTHER" id="PTHR46577:SF1">
    <property type="entry name" value="HTH-TYPE TRANSCRIPTIONAL REGULATORY PROTEIN GABR"/>
    <property type="match status" value="1"/>
</dbReference>
<dbReference type="InterPro" id="IPR036388">
    <property type="entry name" value="WH-like_DNA-bd_sf"/>
</dbReference>
<dbReference type="GO" id="GO:0003700">
    <property type="term" value="F:DNA-binding transcription factor activity"/>
    <property type="evidence" value="ECO:0007669"/>
    <property type="project" value="InterPro"/>
</dbReference>
<keyword evidence="3" id="KW-0805">Transcription regulation</keyword>
<dbReference type="AlphaFoldDB" id="A0A5P2HDU7"/>
<dbReference type="GO" id="GO:0030170">
    <property type="term" value="F:pyridoxal phosphate binding"/>
    <property type="evidence" value="ECO:0007669"/>
    <property type="project" value="InterPro"/>
</dbReference>
<dbReference type="Pfam" id="PF00155">
    <property type="entry name" value="Aminotran_1_2"/>
    <property type="match status" value="1"/>
</dbReference>
<dbReference type="Gene3D" id="3.40.640.10">
    <property type="entry name" value="Type I PLP-dependent aspartate aminotransferase-like (Major domain)"/>
    <property type="match status" value="1"/>
</dbReference>
<gene>
    <name evidence="7" type="ORF">FOB72_31335</name>
</gene>
<dbReference type="Pfam" id="PF00392">
    <property type="entry name" value="GntR"/>
    <property type="match status" value="1"/>
</dbReference>
<comment type="similarity">
    <text evidence="1">In the C-terminal section; belongs to the class-I pyridoxal-phosphate-dependent aminotransferase family.</text>
</comment>
<keyword evidence="7" id="KW-0032">Aminotransferase</keyword>
<dbReference type="InterPro" id="IPR015421">
    <property type="entry name" value="PyrdxlP-dep_Trfase_major"/>
</dbReference>
<dbReference type="InterPro" id="IPR000524">
    <property type="entry name" value="Tscrpt_reg_HTH_GntR"/>
</dbReference>